<dbReference type="Pfam" id="PF19539">
    <property type="entry name" value="DUF6063"/>
    <property type="match status" value="1"/>
</dbReference>
<proteinExistence type="predicted"/>
<comment type="caution">
    <text evidence="1">The sequence shown here is derived from an EMBL/GenBank/DDBJ whole genome shotgun (WGS) entry which is preliminary data.</text>
</comment>
<keyword evidence="2" id="KW-1185">Reference proteome</keyword>
<dbReference type="Proteomes" id="UP000037043">
    <property type="component" value="Unassembled WGS sequence"/>
</dbReference>
<evidence type="ECO:0000313" key="1">
    <source>
        <dbReference type="EMBL" id="KOA18718.1"/>
    </source>
</evidence>
<evidence type="ECO:0000313" key="2">
    <source>
        <dbReference type="Proteomes" id="UP000037043"/>
    </source>
</evidence>
<accession>A0A0L6Z7E8</accession>
<organism evidence="1 2">
    <name type="scientific">Clostridium homopropionicum DSM 5847</name>
    <dbReference type="NCBI Taxonomy" id="1121318"/>
    <lineage>
        <taxon>Bacteria</taxon>
        <taxon>Bacillati</taxon>
        <taxon>Bacillota</taxon>
        <taxon>Clostridia</taxon>
        <taxon>Eubacteriales</taxon>
        <taxon>Clostridiaceae</taxon>
        <taxon>Clostridium</taxon>
    </lineage>
</organism>
<evidence type="ECO:0008006" key="3">
    <source>
        <dbReference type="Google" id="ProtNLM"/>
    </source>
</evidence>
<protein>
    <recommendedName>
        <fullName evidence="3">Non-ribosomal peptide synthetase module</fullName>
    </recommendedName>
</protein>
<dbReference type="InterPro" id="IPR045707">
    <property type="entry name" value="DUF6063"/>
</dbReference>
<dbReference type="EMBL" id="LHUR01000036">
    <property type="protein sequence ID" value="KOA18718.1"/>
    <property type="molecule type" value="Genomic_DNA"/>
</dbReference>
<dbReference type="PATRIC" id="fig|1121318.3.peg.3014"/>
<sequence>MEYSNDDVIGAFKIYSVLAKNGYADKEDLRAFLAEDHIGALVEQFAREVDCTIFKSGEYIYMIPLAVDSPFHISNESIKRNHLPNRANNLDIYLMYFSIIVLFGEFYDSYQTREATRDFLSISSWLDSINEKIESLKGHDSEKLKNMCKEQEYNWVAIMEKWEAMDDINEKVKVQDARTISRKSFLTIVKQFLIDQKLIEDIGNDEIALTEKAKVIIQKYYMEVDYNRGILEFIYSIEKDKERDLDASHI</sequence>
<dbReference type="AlphaFoldDB" id="A0A0L6Z7E8"/>
<name>A0A0L6Z7E8_9CLOT</name>
<reference evidence="2" key="1">
    <citation type="submission" date="2015-08" db="EMBL/GenBank/DDBJ databases">
        <title>Genome sequence of the strict anaerobe Clostridium homopropionicum LuHBu1 (DSM 5847T).</title>
        <authorList>
            <person name="Poehlein A."/>
            <person name="Beck M."/>
            <person name="Schiel-Bengelsdorf B."/>
            <person name="Bengelsdorf F.R."/>
            <person name="Daniel R."/>
            <person name="Duerre P."/>
        </authorList>
    </citation>
    <scope>NUCLEOTIDE SEQUENCE [LARGE SCALE GENOMIC DNA]</scope>
    <source>
        <strain evidence="2">DSM 5847</strain>
    </source>
</reference>
<gene>
    <name evidence="1" type="ORF">CLHOM_30020</name>
</gene>
<dbReference type="RefSeq" id="WP_052222475.1">
    <property type="nucleotide sequence ID" value="NZ_LHUR01000036.1"/>
</dbReference>
<dbReference type="STRING" id="36844.SAMN04488501_110139"/>